<dbReference type="FunFam" id="2.70.70.10:FF:000006">
    <property type="entry name" value="M23 family peptidase"/>
    <property type="match status" value="1"/>
</dbReference>
<keyword evidence="1" id="KW-0732">Signal</keyword>
<evidence type="ECO:0000259" key="4">
    <source>
        <dbReference type="Pfam" id="PF24568"/>
    </source>
</evidence>
<dbReference type="InterPro" id="IPR016047">
    <property type="entry name" value="M23ase_b-sheet_dom"/>
</dbReference>
<organism evidence="5 6">
    <name type="scientific">Alkaliphilus pronyensis</name>
    <dbReference type="NCBI Taxonomy" id="1482732"/>
    <lineage>
        <taxon>Bacteria</taxon>
        <taxon>Bacillati</taxon>
        <taxon>Bacillota</taxon>
        <taxon>Clostridia</taxon>
        <taxon>Peptostreptococcales</taxon>
        <taxon>Natronincolaceae</taxon>
        <taxon>Alkaliphilus</taxon>
    </lineage>
</organism>
<evidence type="ECO:0000313" key="6">
    <source>
        <dbReference type="Proteomes" id="UP000432715"/>
    </source>
</evidence>
<dbReference type="PANTHER" id="PTHR21666">
    <property type="entry name" value="PEPTIDASE-RELATED"/>
    <property type="match status" value="1"/>
</dbReference>
<dbReference type="AlphaFoldDB" id="A0A6I0F646"/>
<feature type="coiled-coil region" evidence="2">
    <location>
        <begin position="80"/>
        <end position="114"/>
    </location>
</feature>
<comment type="caution">
    <text evidence="5">The sequence shown here is derived from an EMBL/GenBank/DDBJ whole genome shotgun (WGS) entry which is preliminary data.</text>
</comment>
<feature type="coiled-coil region" evidence="2">
    <location>
        <begin position="6"/>
        <end position="33"/>
    </location>
</feature>
<accession>A0A6I0F646</accession>
<dbReference type="Pfam" id="PF01551">
    <property type="entry name" value="Peptidase_M23"/>
    <property type="match status" value="1"/>
</dbReference>
<dbReference type="EMBL" id="WBZC01000050">
    <property type="protein sequence ID" value="KAB3532159.1"/>
    <property type="molecule type" value="Genomic_DNA"/>
</dbReference>
<gene>
    <name evidence="5" type="ORF">F8154_12130</name>
</gene>
<proteinExistence type="predicted"/>
<feature type="domain" description="M23ase beta-sheet core" evidence="3">
    <location>
        <begin position="197"/>
        <end position="292"/>
    </location>
</feature>
<dbReference type="Gene3D" id="6.10.250.3150">
    <property type="match status" value="1"/>
</dbReference>
<evidence type="ECO:0000313" key="5">
    <source>
        <dbReference type="EMBL" id="KAB3532159.1"/>
    </source>
</evidence>
<dbReference type="SUPFAM" id="SSF51261">
    <property type="entry name" value="Duplicated hybrid motif"/>
    <property type="match status" value="1"/>
</dbReference>
<keyword evidence="6" id="KW-1185">Reference proteome</keyword>
<dbReference type="InterPro" id="IPR057309">
    <property type="entry name" value="PcsB_CC"/>
</dbReference>
<keyword evidence="2" id="KW-0175">Coiled coil</keyword>
<name>A0A6I0F646_9FIRM</name>
<protein>
    <submittedName>
        <fullName evidence="5">Peptidoglycan DD-metalloendopeptidase family protein</fullName>
    </submittedName>
</protein>
<feature type="domain" description="Peptidoglycan hydrolase PcsB coiled-coil" evidence="4">
    <location>
        <begin position="22"/>
        <end position="91"/>
    </location>
</feature>
<evidence type="ECO:0000259" key="3">
    <source>
        <dbReference type="Pfam" id="PF01551"/>
    </source>
</evidence>
<reference evidence="5 6" key="1">
    <citation type="submission" date="2019-10" db="EMBL/GenBank/DDBJ databases">
        <title>Alkaliphilus serpentinus sp. nov. and Alkaliphilus pronyensis sp. nov., two novel anaerobic alkaliphilic species isolated from the serpentinized-hosted hydrothermal field of the Prony Bay (New Caledonia).</title>
        <authorList>
            <person name="Postec A."/>
        </authorList>
    </citation>
    <scope>NUCLEOTIDE SEQUENCE [LARGE SCALE GENOMIC DNA]</scope>
    <source>
        <strain evidence="5 6">LacV</strain>
    </source>
</reference>
<dbReference type="OrthoDB" id="9809488at2"/>
<dbReference type="Pfam" id="PF24568">
    <property type="entry name" value="CC_PcsB"/>
    <property type="match status" value="1"/>
</dbReference>
<dbReference type="Proteomes" id="UP000432715">
    <property type="component" value="Unassembled WGS sequence"/>
</dbReference>
<dbReference type="PANTHER" id="PTHR21666:SF289">
    <property type="entry name" value="L-ALA--D-GLU ENDOPEPTIDASE"/>
    <property type="match status" value="1"/>
</dbReference>
<evidence type="ECO:0000256" key="1">
    <source>
        <dbReference type="ARBA" id="ARBA00022729"/>
    </source>
</evidence>
<dbReference type="InterPro" id="IPR050570">
    <property type="entry name" value="Cell_wall_metabolism_enzyme"/>
</dbReference>
<sequence>MLGKDISTTENKIDVITEELIEAEENIDTKQDLLGSRLNAMYKNGNIAYVEVLLNSQSFPELLSNLDMIQRIVEYDVDLLKFLEIERSKIEDGKVKLENEKARLYTMRNDVEDKKKLLVVSRGKQDGIRKQLASDKKVLIDMENKLEKEAKEIQDFIRKSSSSEEYIGGEMQWPVPGHTRISSPYGNRIHPILGGRRFHSGIDIPAPVGTEIVAANMGTVIYSGDLGGFGKTVIIDHGGDITTLYAHNSKLSVSEGDEVNKGDKIAEAGSTGLSTGPHLHFEVREDGKYVDPIPYVRGD</sequence>
<dbReference type="InterPro" id="IPR011055">
    <property type="entry name" value="Dup_hybrid_motif"/>
</dbReference>
<dbReference type="CDD" id="cd12797">
    <property type="entry name" value="M23_peptidase"/>
    <property type="match status" value="1"/>
</dbReference>
<evidence type="ECO:0000256" key="2">
    <source>
        <dbReference type="SAM" id="Coils"/>
    </source>
</evidence>
<dbReference type="Gene3D" id="2.70.70.10">
    <property type="entry name" value="Glucose Permease (Domain IIA)"/>
    <property type="match status" value="1"/>
</dbReference>
<dbReference type="GO" id="GO:0004222">
    <property type="term" value="F:metalloendopeptidase activity"/>
    <property type="evidence" value="ECO:0007669"/>
    <property type="project" value="TreeGrafter"/>
</dbReference>